<feature type="domain" description="Amidohydrolase 3" evidence="2">
    <location>
        <begin position="422"/>
        <end position="516"/>
    </location>
</feature>
<evidence type="ECO:0000313" key="3">
    <source>
        <dbReference type="EMBL" id="BBE32535.1"/>
    </source>
</evidence>
<dbReference type="InterPro" id="IPR032466">
    <property type="entry name" value="Metal_Hydrolase"/>
</dbReference>
<dbReference type="Proteomes" id="UP000275727">
    <property type="component" value="Chromosome"/>
</dbReference>
<protein>
    <submittedName>
        <fullName evidence="3">Aminoacylase</fullName>
    </submittedName>
    <submittedName>
        <fullName evidence="4">Dihydroorotase/N-acyl-D-amino-acid deacylase</fullName>
    </submittedName>
</protein>
<dbReference type="EMBL" id="AP018711">
    <property type="protein sequence ID" value="BBE32535.1"/>
    <property type="molecule type" value="Genomic_DNA"/>
</dbReference>
<dbReference type="Gene3D" id="3.20.20.140">
    <property type="entry name" value="Metal-dependent hydrolases"/>
    <property type="match status" value="2"/>
</dbReference>
<gene>
    <name evidence="4" type="ORF">DFR51_1989</name>
    <name evidence="3" type="ORF">SmB9_01930</name>
</gene>
<feature type="signal peptide" evidence="1">
    <location>
        <begin position="1"/>
        <end position="20"/>
    </location>
</feature>
<accession>A0AAD1D2I6</accession>
<dbReference type="Proteomes" id="UP000276029">
    <property type="component" value="Unassembled WGS sequence"/>
</dbReference>
<dbReference type="PANTHER" id="PTHR11647:SF1">
    <property type="entry name" value="COLLAPSIN RESPONSE MEDIATOR PROTEIN"/>
    <property type="match status" value="1"/>
</dbReference>
<feature type="chain" id="PRO_5041987785" evidence="1">
    <location>
        <begin position="21"/>
        <end position="541"/>
    </location>
</feature>
<keyword evidence="6" id="KW-1185">Reference proteome</keyword>
<keyword evidence="1" id="KW-0732">Signal</keyword>
<dbReference type="InterPro" id="IPR013108">
    <property type="entry name" value="Amidohydro_3"/>
</dbReference>
<proteinExistence type="predicted"/>
<evidence type="ECO:0000259" key="2">
    <source>
        <dbReference type="Pfam" id="PF07969"/>
    </source>
</evidence>
<dbReference type="PANTHER" id="PTHR11647">
    <property type="entry name" value="HYDRANTOINASE/DIHYDROPYRIMIDINASE FAMILY MEMBER"/>
    <property type="match status" value="1"/>
</dbReference>
<dbReference type="InterPro" id="IPR050378">
    <property type="entry name" value="Metallo-dep_Hydrolases_sf"/>
</dbReference>
<dbReference type="KEGG" id="smic:SmB9_01930"/>
<evidence type="ECO:0000313" key="4">
    <source>
        <dbReference type="EMBL" id="RKS88779.1"/>
    </source>
</evidence>
<dbReference type="GO" id="GO:0016812">
    <property type="term" value="F:hydrolase activity, acting on carbon-nitrogen (but not peptide) bonds, in cyclic amides"/>
    <property type="evidence" value="ECO:0007669"/>
    <property type="project" value="TreeGrafter"/>
</dbReference>
<dbReference type="GO" id="GO:0005829">
    <property type="term" value="C:cytosol"/>
    <property type="evidence" value="ECO:0007669"/>
    <property type="project" value="TreeGrafter"/>
</dbReference>
<evidence type="ECO:0000313" key="6">
    <source>
        <dbReference type="Proteomes" id="UP000276029"/>
    </source>
</evidence>
<dbReference type="EMBL" id="RBWX01000008">
    <property type="protein sequence ID" value="RKS88779.1"/>
    <property type="molecule type" value="Genomic_DNA"/>
</dbReference>
<dbReference type="RefSeq" id="WP_160119037.1">
    <property type="nucleotide sequence ID" value="NZ_AP018711.1"/>
</dbReference>
<reference evidence="3 5" key="1">
    <citation type="submission" date="2018-06" db="EMBL/GenBank/DDBJ databases">
        <title>Complete Genome Sequence of the Microcystin-Degrading Bacterium Sphingosinicella microcystinivorans Strain B-9.</title>
        <authorList>
            <person name="Jin H."/>
            <person name="Nishizawa T."/>
            <person name="Guo Y."/>
            <person name="Nishizawa A."/>
            <person name="Park H."/>
            <person name="Kato H."/>
            <person name="Tsuji K."/>
            <person name="Harada K."/>
        </authorList>
    </citation>
    <scope>NUCLEOTIDE SEQUENCE [LARGE SCALE GENOMIC DNA]</scope>
    <source>
        <strain evidence="3 5">B9</strain>
    </source>
</reference>
<evidence type="ECO:0000313" key="5">
    <source>
        <dbReference type="Proteomes" id="UP000275727"/>
    </source>
</evidence>
<dbReference type="SUPFAM" id="SSF51338">
    <property type="entry name" value="Composite domain of metallo-dependent hydrolases"/>
    <property type="match status" value="1"/>
</dbReference>
<dbReference type="AlphaFoldDB" id="A0AAD1D2I6"/>
<organism evidence="3 5">
    <name type="scientific">Sphingosinicella microcystinivorans</name>
    <dbReference type="NCBI Taxonomy" id="335406"/>
    <lineage>
        <taxon>Bacteria</taxon>
        <taxon>Pseudomonadati</taxon>
        <taxon>Pseudomonadota</taxon>
        <taxon>Alphaproteobacteria</taxon>
        <taxon>Sphingomonadales</taxon>
        <taxon>Sphingosinicellaceae</taxon>
        <taxon>Sphingosinicella</taxon>
    </lineage>
</organism>
<sequence length="541" mass="57059">MSKAALLLLGMMAASTPATASNYDIIIRGGTIYDGSGSPGYVGDVAVSGGKIAAVGKRVRGSAAKVIEAQGLAVTPGFIDAHSHVDFGLEERTGPMLDEQDLLQGVTTILMGPDGYYSPENIRQRMAQLKTRGSGVNYSCYVGHNGIREQIMPGIQRPANAEETAAMAALVREGMEMGCVGLSTGLMYEGGMFSDTNEVVALAEVVKPFGGTYDSHTRNPSLEMLKSEKEAIEIGKRAGIPAKLGHLKATGLINRGRIGDVIAAVEEARAAGQQVVADQYPYDGAATGPLSGIFVLPGLKDMPAAADVRAALKDPKSRAVVRELTEHGEAGGFSWVKAVGYGNMRIVDAPGAPELVDQNIELLAKAWGMEPFDLVARLVQDHPDSLLITLGTIDEGDVRKLMVQPWVMIASDGGYSAPEGAEIDPMGYHPRSTGSFARVLGHYSRDLKLLPLAEAVRKMSGLPAKHLNLTDRGLLKPGLVADIAIFDPAKITDRSTYARPALRAEGMVTVIVNGETALEGGKATGATPGRFVARGSARSKK</sequence>
<reference evidence="4 6" key="2">
    <citation type="submission" date="2018-10" db="EMBL/GenBank/DDBJ databases">
        <title>Genomic Encyclopedia of Type Strains, Phase IV (KMG-IV): sequencing the most valuable type-strain genomes for metagenomic binning, comparative biology and taxonomic classification.</title>
        <authorList>
            <person name="Goeker M."/>
        </authorList>
    </citation>
    <scope>NUCLEOTIDE SEQUENCE [LARGE SCALE GENOMIC DNA]</scope>
    <source>
        <strain evidence="4 6">DSM 19791</strain>
    </source>
</reference>
<dbReference type="InterPro" id="IPR011059">
    <property type="entry name" value="Metal-dep_hydrolase_composite"/>
</dbReference>
<name>A0AAD1D2I6_SPHMI</name>
<dbReference type="SUPFAM" id="SSF51556">
    <property type="entry name" value="Metallo-dependent hydrolases"/>
    <property type="match status" value="1"/>
</dbReference>
<evidence type="ECO:0000256" key="1">
    <source>
        <dbReference type="SAM" id="SignalP"/>
    </source>
</evidence>
<dbReference type="Pfam" id="PF07969">
    <property type="entry name" value="Amidohydro_3"/>
    <property type="match status" value="1"/>
</dbReference>